<comment type="caution">
    <text evidence="2">The sequence shown here is derived from an EMBL/GenBank/DDBJ whole genome shotgun (WGS) entry which is preliminary data.</text>
</comment>
<name>A0ABQ7TLA0_PHRPL</name>
<gene>
    <name evidence="2" type="ORF">JD844_012842</name>
</gene>
<evidence type="ECO:0000313" key="2">
    <source>
        <dbReference type="EMBL" id="KAH0630161.1"/>
    </source>
</evidence>
<protein>
    <submittedName>
        <fullName evidence="2">Uncharacterized protein</fullName>
    </submittedName>
</protein>
<accession>A0ABQ7TLA0</accession>
<keyword evidence="3" id="KW-1185">Reference proteome</keyword>
<dbReference type="EMBL" id="JAIPUX010000439">
    <property type="protein sequence ID" value="KAH0630161.1"/>
    <property type="molecule type" value="Genomic_DNA"/>
</dbReference>
<sequence length="116" mass="12141">MPDYMCLCLAIQQTKSRGKMEATIAAPKVKAPHKSSGNETTAAPQRAAELMVNGKDRAPEQTPETKVKTTGTSGVLRMETTKASTSDPIARAAEKVASSQIAIVLQSARAEGGLNG</sequence>
<evidence type="ECO:0000256" key="1">
    <source>
        <dbReference type="SAM" id="MobiDB-lite"/>
    </source>
</evidence>
<feature type="region of interest" description="Disordered" evidence="1">
    <location>
        <begin position="55"/>
        <end position="88"/>
    </location>
</feature>
<proteinExistence type="predicted"/>
<organism evidence="2 3">
    <name type="scientific">Phrynosoma platyrhinos</name>
    <name type="common">Desert horned lizard</name>
    <dbReference type="NCBI Taxonomy" id="52577"/>
    <lineage>
        <taxon>Eukaryota</taxon>
        <taxon>Metazoa</taxon>
        <taxon>Chordata</taxon>
        <taxon>Craniata</taxon>
        <taxon>Vertebrata</taxon>
        <taxon>Euteleostomi</taxon>
        <taxon>Lepidosauria</taxon>
        <taxon>Squamata</taxon>
        <taxon>Bifurcata</taxon>
        <taxon>Unidentata</taxon>
        <taxon>Episquamata</taxon>
        <taxon>Toxicofera</taxon>
        <taxon>Iguania</taxon>
        <taxon>Phrynosomatidae</taxon>
        <taxon>Phrynosomatinae</taxon>
        <taxon>Phrynosoma</taxon>
    </lineage>
</organism>
<dbReference type="Proteomes" id="UP000826234">
    <property type="component" value="Unassembled WGS sequence"/>
</dbReference>
<feature type="compositionally biased region" description="Basic and acidic residues" evidence="1">
    <location>
        <begin position="55"/>
        <end position="67"/>
    </location>
</feature>
<evidence type="ECO:0000313" key="3">
    <source>
        <dbReference type="Proteomes" id="UP000826234"/>
    </source>
</evidence>
<reference evidence="2 3" key="1">
    <citation type="journal article" date="2022" name="Gigascience">
        <title>A chromosome-level genome assembly and annotation of the desert horned lizard, Phrynosoma platyrhinos, provides insight into chromosomal rearrangements among reptiles.</title>
        <authorList>
            <person name="Koochekian N."/>
            <person name="Ascanio A."/>
            <person name="Farleigh K."/>
            <person name="Card D.C."/>
            <person name="Schield D.R."/>
            <person name="Castoe T.A."/>
            <person name="Jezkova T."/>
        </authorList>
    </citation>
    <scope>NUCLEOTIDE SEQUENCE [LARGE SCALE GENOMIC DNA]</scope>
    <source>
        <strain evidence="2">NK-2021</strain>
    </source>
</reference>